<evidence type="ECO:0000313" key="1">
    <source>
        <dbReference type="EMBL" id="KAK8005942.1"/>
    </source>
</evidence>
<sequence>MDGTEAASFGFGRSLCWWYPILGQMLQRQDNGRYDFNPEDLPPVMSASPSSLACFAPAILGGLTVSLSDGGGGGGHAHAQEDDDVRNVEYFENSQ</sequence>
<keyword evidence="2" id="KW-1185">Reference proteome</keyword>
<protein>
    <submittedName>
        <fullName evidence="1">Uncharacterized protein</fullName>
    </submittedName>
</protein>
<comment type="caution">
    <text evidence="1">The sequence shown here is derived from an EMBL/GenBank/DDBJ whole genome shotgun (WGS) entry which is preliminary data.</text>
</comment>
<dbReference type="EMBL" id="JAQQWI010000017">
    <property type="protein sequence ID" value="KAK8005942.1"/>
    <property type="molecule type" value="Genomic_DNA"/>
</dbReference>
<gene>
    <name evidence="1" type="ORF">PG991_012239</name>
</gene>
<organism evidence="1 2">
    <name type="scientific">Apiospora marii</name>
    <dbReference type="NCBI Taxonomy" id="335849"/>
    <lineage>
        <taxon>Eukaryota</taxon>
        <taxon>Fungi</taxon>
        <taxon>Dikarya</taxon>
        <taxon>Ascomycota</taxon>
        <taxon>Pezizomycotina</taxon>
        <taxon>Sordariomycetes</taxon>
        <taxon>Xylariomycetidae</taxon>
        <taxon>Amphisphaeriales</taxon>
        <taxon>Apiosporaceae</taxon>
        <taxon>Apiospora</taxon>
    </lineage>
</organism>
<name>A0ABR1R9E3_9PEZI</name>
<proteinExistence type="predicted"/>
<dbReference type="Proteomes" id="UP001396898">
    <property type="component" value="Unassembled WGS sequence"/>
</dbReference>
<reference evidence="1 2" key="1">
    <citation type="submission" date="2023-01" db="EMBL/GenBank/DDBJ databases">
        <title>Analysis of 21 Apiospora genomes using comparative genomics revels a genus with tremendous synthesis potential of carbohydrate active enzymes and secondary metabolites.</title>
        <authorList>
            <person name="Sorensen T."/>
        </authorList>
    </citation>
    <scope>NUCLEOTIDE SEQUENCE [LARGE SCALE GENOMIC DNA]</scope>
    <source>
        <strain evidence="1 2">CBS 20057</strain>
    </source>
</reference>
<accession>A0ABR1R9E3</accession>
<evidence type="ECO:0000313" key="2">
    <source>
        <dbReference type="Proteomes" id="UP001396898"/>
    </source>
</evidence>